<evidence type="ECO:0000313" key="1">
    <source>
        <dbReference type="EMBL" id="NDK89081.1"/>
    </source>
</evidence>
<gene>
    <name evidence="1" type="ORF">GYA93_05720</name>
</gene>
<evidence type="ECO:0000313" key="2">
    <source>
        <dbReference type="Proteomes" id="UP000466307"/>
    </source>
</evidence>
<dbReference type="InterPro" id="IPR029058">
    <property type="entry name" value="AB_hydrolase_fold"/>
</dbReference>
<sequence>MKTLARRGPHRVLSGSLGIVGMDGRVFAPSEGTHLPAVAFGHHWLTGSSRYRDLLYHLASWGIVVAAPDGQRGLMPSDVGFAGELRSALSVVSHAPLGDGGITVDPRRVGYVGHGFGASAAVIAASSDVVAGQPPIETKAVVALFPAPTTPVLEPAAATVTAPGLILASPTALDTVDANARPLARAYGGDVVLRTLLGASSRGLLERRTPKSLVGINGADKLTHTQVRALLTGFLLHSLTLDTDYAGFADPAAVIGKTLVADPEVTPEGELDHVSALLGAKPRKRRGKATAEIPVP</sequence>
<dbReference type="SUPFAM" id="SSF53474">
    <property type="entry name" value="alpha/beta-Hydrolases"/>
    <property type="match status" value="1"/>
</dbReference>
<reference evidence="1 2" key="1">
    <citation type="submission" date="2020-01" db="EMBL/GenBank/DDBJ databases">
        <title>Investigation of new actinobacteria for the biodesulphurisation of diesel fuel.</title>
        <authorList>
            <person name="Athi Narayanan S.M."/>
        </authorList>
    </citation>
    <scope>NUCLEOTIDE SEQUENCE [LARGE SCALE GENOMIC DNA]</scope>
    <source>
        <strain evidence="1 2">213E</strain>
    </source>
</reference>
<dbReference type="AlphaFoldDB" id="A0A7K3LM07"/>
<keyword evidence="2" id="KW-1185">Reference proteome</keyword>
<organism evidence="1 2">
    <name type="scientific">Gordonia desulfuricans</name>
    <dbReference type="NCBI Taxonomy" id="89051"/>
    <lineage>
        <taxon>Bacteria</taxon>
        <taxon>Bacillati</taxon>
        <taxon>Actinomycetota</taxon>
        <taxon>Actinomycetes</taxon>
        <taxon>Mycobacteriales</taxon>
        <taxon>Gordoniaceae</taxon>
        <taxon>Gordonia</taxon>
    </lineage>
</organism>
<dbReference type="EMBL" id="JAADZU010000012">
    <property type="protein sequence ID" value="NDK89081.1"/>
    <property type="molecule type" value="Genomic_DNA"/>
</dbReference>
<dbReference type="Gene3D" id="3.40.50.1820">
    <property type="entry name" value="alpha/beta hydrolase"/>
    <property type="match status" value="1"/>
</dbReference>
<dbReference type="Proteomes" id="UP000466307">
    <property type="component" value="Unassembled WGS sequence"/>
</dbReference>
<dbReference type="GO" id="GO:0016787">
    <property type="term" value="F:hydrolase activity"/>
    <property type="evidence" value="ECO:0007669"/>
    <property type="project" value="UniProtKB-KW"/>
</dbReference>
<name>A0A7K3LM07_9ACTN</name>
<comment type="caution">
    <text evidence="1">The sequence shown here is derived from an EMBL/GenBank/DDBJ whole genome shotgun (WGS) entry which is preliminary data.</text>
</comment>
<proteinExistence type="predicted"/>
<protein>
    <submittedName>
        <fullName evidence="1">Alpha/beta hydrolase</fullName>
    </submittedName>
</protein>
<accession>A0A7K3LM07</accession>
<keyword evidence="1" id="KW-0378">Hydrolase</keyword>
<dbReference type="PANTHER" id="PTHR33428">
    <property type="entry name" value="CHLOROPHYLLASE-2, CHLOROPLASTIC"/>
    <property type="match status" value="1"/>
</dbReference>
<dbReference type="PANTHER" id="PTHR33428:SF14">
    <property type="entry name" value="CARBOXYLESTERASE TYPE B DOMAIN-CONTAINING PROTEIN"/>
    <property type="match status" value="1"/>
</dbReference>